<feature type="transmembrane region" description="Helical" evidence="1">
    <location>
        <begin position="53"/>
        <end position="80"/>
    </location>
</feature>
<keyword evidence="1" id="KW-0812">Transmembrane</keyword>
<feature type="transmembrane region" description="Helical" evidence="1">
    <location>
        <begin position="179"/>
        <end position="200"/>
    </location>
</feature>
<feature type="transmembrane region" description="Helical" evidence="1">
    <location>
        <begin position="389"/>
        <end position="411"/>
    </location>
</feature>
<reference evidence="2 3" key="1">
    <citation type="submission" date="2020-10" db="EMBL/GenBank/DDBJ databases">
        <title>Bacillus sp. HD4P25, an endophyte from a halophyte.</title>
        <authorList>
            <person name="Sun J.-Q."/>
        </authorList>
    </citation>
    <scope>NUCLEOTIDE SEQUENCE [LARGE SCALE GENOMIC DNA]</scope>
    <source>
        <strain evidence="2 3">YIM 93174</strain>
    </source>
</reference>
<keyword evidence="3" id="KW-1185">Reference proteome</keyword>
<evidence type="ECO:0000256" key="1">
    <source>
        <dbReference type="SAM" id="Phobius"/>
    </source>
</evidence>
<keyword evidence="1" id="KW-1133">Transmembrane helix</keyword>
<gene>
    <name evidence="2" type="ORF">IMZ08_14870</name>
</gene>
<feature type="transmembrane region" description="Helical" evidence="1">
    <location>
        <begin position="364"/>
        <end position="383"/>
    </location>
</feature>
<evidence type="ECO:0008006" key="4">
    <source>
        <dbReference type="Google" id="ProtNLM"/>
    </source>
</evidence>
<dbReference type="Proteomes" id="UP001516662">
    <property type="component" value="Unassembled WGS sequence"/>
</dbReference>
<dbReference type="RefSeq" id="WP_193537867.1">
    <property type="nucleotide sequence ID" value="NZ_JADCLJ010000022.1"/>
</dbReference>
<organism evidence="2 3">
    <name type="scientific">Litchfieldia luteola</name>
    <dbReference type="NCBI Taxonomy" id="682179"/>
    <lineage>
        <taxon>Bacteria</taxon>
        <taxon>Bacillati</taxon>
        <taxon>Bacillota</taxon>
        <taxon>Bacilli</taxon>
        <taxon>Bacillales</taxon>
        <taxon>Bacillaceae</taxon>
        <taxon>Litchfieldia</taxon>
    </lineage>
</organism>
<evidence type="ECO:0000313" key="3">
    <source>
        <dbReference type="Proteomes" id="UP001516662"/>
    </source>
</evidence>
<accession>A0ABR9QLQ0</accession>
<dbReference type="SUPFAM" id="SSF81442">
    <property type="entry name" value="Cytochrome c oxidase subunit I-like"/>
    <property type="match status" value="1"/>
</dbReference>
<feature type="transmembrane region" description="Helical" evidence="1">
    <location>
        <begin position="87"/>
        <end position="107"/>
    </location>
</feature>
<feature type="transmembrane region" description="Helical" evidence="1">
    <location>
        <begin position="279"/>
        <end position="302"/>
    </location>
</feature>
<protein>
    <recommendedName>
        <fullName evidence="4">NADH dehydrogenase subunit 2</fullName>
    </recommendedName>
</protein>
<feature type="transmembrane region" description="Helical" evidence="1">
    <location>
        <begin position="308"/>
        <end position="330"/>
    </location>
</feature>
<keyword evidence="1" id="KW-0472">Membrane</keyword>
<sequence length="413" mass="46574">MIPTQFGTETNIKLPLSFILYALFAFISSQLIILFSGQFVINGIFRTPSLWSAAHLLVLGWALMIAMGSMYQLVPVAFLTRIWSERFGFLQFAVSSVGITLLSIALYVFPSLILYGAVLSVIGILMFLFQMFMTMKQQVSKNILTAFVGSALFCLLLTILLGLLLALNMSTSAGLNHMFLLKSHILLGVTGWFTLLIFGFSYKMVPMFSLAHGFSMSISKWVLTFYLTGLVISIISFNNESYSLFQIGMLASTLGFATFSFHIYKILKTRLKKKLDKPFIFSILAIGIGLVIHISAAVLSLFPEHYSVYGILIYLYIYMWIIFSISGYLYKIVPFLWWTHRYSKLIGKTNVPTLKDMMNEKASVPIFAGFMIGSIGILLSYLLSNQIVFFLSQGIQSVATIFYCYRIFVVLRK</sequence>
<name>A0ABR9QLQ0_9BACI</name>
<comment type="caution">
    <text evidence="2">The sequence shown here is derived from an EMBL/GenBank/DDBJ whole genome shotgun (WGS) entry which is preliminary data.</text>
</comment>
<feature type="transmembrane region" description="Helical" evidence="1">
    <location>
        <begin position="144"/>
        <end position="167"/>
    </location>
</feature>
<evidence type="ECO:0000313" key="2">
    <source>
        <dbReference type="EMBL" id="MBE4909331.1"/>
    </source>
</evidence>
<proteinExistence type="predicted"/>
<dbReference type="InterPro" id="IPR036927">
    <property type="entry name" value="Cyt_c_oxase-like_su1_sf"/>
</dbReference>
<feature type="transmembrane region" description="Helical" evidence="1">
    <location>
        <begin position="221"/>
        <end position="238"/>
    </location>
</feature>
<dbReference type="EMBL" id="JADCLJ010000022">
    <property type="protein sequence ID" value="MBE4909331.1"/>
    <property type="molecule type" value="Genomic_DNA"/>
</dbReference>
<feature type="transmembrane region" description="Helical" evidence="1">
    <location>
        <begin position="244"/>
        <end position="267"/>
    </location>
</feature>
<feature type="transmembrane region" description="Helical" evidence="1">
    <location>
        <begin position="113"/>
        <end position="132"/>
    </location>
</feature>
<dbReference type="Gene3D" id="1.20.210.10">
    <property type="entry name" value="Cytochrome c oxidase-like, subunit I domain"/>
    <property type="match status" value="1"/>
</dbReference>
<feature type="transmembrane region" description="Helical" evidence="1">
    <location>
        <begin position="18"/>
        <end position="41"/>
    </location>
</feature>